<name>A0AAV6KJM2_9ERIC</name>
<evidence type="ECO:0000313" key="1">
    <source>
        <dbReference type="EMBL" id="KAG5552805.1"/>
    </source>
</evidence>
<gene>
    <name evidence="1" type="ORF">RHGRI_010793</name>
</gene>
<dbReference type="EMBL" id="JACTNZ010000004">
    <property type="protein sequence ID" value="KAG5552805.1"/>
    <property type="molecule type" value="Genomic_DNA"/>
</dbReference>
<organism evidence="1 2">
    <name type="scientific">Rhododendron griersonianum</name>
    <dbReference type="NCBI Taxonomy" id="479676"/>
    <lineage>
        <taxon>Eukaryota</taxon>
        <taxon>Viridiplantae</taxon>
        <taxon>Streptophyta</taxon>
        <taxon>Embryophyta</taxon>
        <taxon>Tracheophyta</taxon>
        <taxon>Spermatophyta</taxon>
        <taxon>Magnoliopsida</taxon>
        <taxon>eudicotyledons</taxon>
        <taxon>Gunneridae</taxon>
        <taxon>Pentapetalae</taxon>
        <taxon>asterids</taxon>
        <taxon>Ericales</taxon>
        <taxon>Ericaceae</taxon>
        <taxon>Ericoideae</taxon>
        <taxon>Rhodoreae</taxon>
        <taxon>Rhododendron</taxon>
    </lineage>
</organism>
<reference evidence="1" key="1">
    <citation type="submission" date="2020-08" db="EMBL/GenBank/DDBJ databases">
        <title>Plant Genome Project.</title>
        <authorList>
            <person name="Zhang R.-G."/>
        </authorList>
    </citation>
    <scope>NUCLEOTIDE SEQUENCE</scope>
    <source>
        <strain evidence="1">WSP0</strain>
        <tissue evidence="1">Leaf</tissue>
    </source>
</reference>
<keyword evidence="2" id="KW-1185">Reference proteome</keyword>
<comment type="caution">
    <text evidence="1">The sequence shown here is derived from an EMBL/GenBank/DDBJ whole genome shotgun (WGS) entry which is preliminary data.</text>
</comment>
<protein>
    <submittedName>
        <fullName evidence="1">Uncharacterized protein</fullName>
    </submittedName>
</protein>
<dbReference type="Proteomes" id="UP000823749">
    <property type="component" value="Chromosome 4"/>
</dbReference>
<proteinExistence type="predicted"/>
<accession>A0AAV6KJM2</accession>
<evidence type="ECO:0000313" key="2">
    <source>
        <dbReference type="Proteomes" id="UP000823749"/>
    </source>
</evidence>
<dbReference type="AlphaFoldDB" id="A0AAV6KJM2"/>
<sequence>MEEICDLGLDNTSNNFVKAEESNQNLKPKSTNINDSEFMEELEDSMNPDSSYNAKIGEINEGYDGRDELETTVDDVVEPIHRMIFDTALKAYEFYNGYERKIGFSVRK</sequence>